<gene>
    <name evidence="1" type="primary">53</name>
    <name evidence="1" type="ORF">SEA_AMINAY_53</name>
</gene>
<protein>
    <submittedName>
        <fullName evidence="1">Uncharacterized protein</fullName>
    </submittedName>
</protein>
<dbReference type="RefSeq" id="YP_009950203.1">
    <property type="nucleotide sequence ID" value="NC_051588.1"/>
</dbReference>
<keyword evidence="2" id="KW-1185">Reference proteome</keyword>
<dbReference type="EMBL" id="MH509442">
    <property type="protein sequence ID" value="AXH46891.1"/>
    <property type="molecule type" value="Genomic_DNA"/>
</dbReference>
<evidence type="ECO:0000313" key="2">
    <source>
        <dbReference type="Proteomes" id="UP000259472"/>
    </source>
</evidence>
<name>A0A345KV39_9CAUD</name>
<organism evidence="1 2">
    <name type="scientific">Mycobacterium phage Aminay</name>
    <dbReference type="NCBI Taxonomy" id="2250291"/>
    <lineage>
        <taxon>Viruses</taxon>
        <taxon>Duplodnaviria</taxon>
        <taxon>Heunggongvirae</taxon>
        <taxon>Uroviricota</taxon>
        <taxon>Caudoviricetes</taxon>
        <taxon>Weiservirinae</taxon>
        <taxon>Aminayvirus</taxon>
        <taxon>Aminayvirus aminay</taxon>
    </lineage>
</organism>
<sequence length="102" mass="11346">MTGPALIVLPVDNNTGLYFRGPGVDDELFADSTSTFEVDTSAGRRLAFQFDPHRPIWARHVDNVVGVWSCSYYRPAPSDRAVLLARLMPGERIESVRNTTHA</sequence>
<dbReference type="KEGG" id="vg:60321615"/>
<reference evidence="2" key="1">
    <citation type="submission" date="2018-06" db="EMBL/GenBank/DDBJ databases">
        <authorList>
            <person name="Zhirakovskaya E."/>
        </authorList>
    </citation>
    <scope>NUCLEOTIDE SEQUENCE [LARGE SCALE GENOMIC DNA]</scope>
</reference>
<accession>A0A345KV39</accession>
<proteinExistence type="predicted"/>
<evidence type="ECO:0000313" key="1">
    <source>
        <dbReference type="EMBL" id="AXH46891.1"/>
    </source>
</evidence>
<dbReference type="GeneID" id="60321615"/>
<dbReference type="Proteomes" id="UP000259472">
    <property type="component" value="Segment"/>
</dbReference>